<evidence type="ECO:0000256" key="1">
    <source>
        <dbReference type="ARBA" id="ARBA00009820"/>
    </source>
</evidence>
<dbReference type="SUPFAM" id="SSF69304">
    <property type="entry name" value="Tricorn protease N-terminal domain"/>
    <property type="match status" value="1"/>
</dbReference>
<accession>A0A6J4LS30</accession>
<evidence type="ECO:0000313" key="2">
    <source>
        <dbReference type="EMBL" id="CAA9339437.1"/>
    </source>
</evidence>
<dbReference type="AlphaFoldDB" id="A0A6J4LS30"/>
<comment type="similarity">
    <text evidence="1">Belongs to the TolB family.</text>
</comment>
<gene>
    <name evidence="2" type="ORF">AVDCRST_MAG24-1208</name>
</gene>
<dbReference type="Pfam" id="PF07676">
    <property type="entry name" value="PD40"/>
    <property type="match status" value="3"/>
</dbReference>
<reference evidence="2" key="1">
    <citation type="submission" date="2020-02" db="EMBL/GenBank/DDBJ databases">
        <authorList>
            <person name="Meier V. D."/>
        </authorList>
    </citation>
    <scope>NUCLEOTIDE SEQUENCE</scope>
    <source>
        <strain evidence="2">AVDCRST_MAG24</strain>
    </source>
</reference>
<dbReference type="InterPro" id="IPR011042">
    <property type="entry name" value="6-blade_b-propeller_TolB-like"/>
</dbReference>
<dbReference type="PANTHER" id="PTHR36842">
    <property type="entry name" value="PROTEIN TOLB HOMOLOG"/>
    <property type="match status" value="1"/>
</dbReference>
<sequence>MLVDGIALEPTDATLRSRLAALDARHPLLLLTNAGDVTVTTFDGEDPRVIATGRDASWAVWSPDRTRAAFLSDSGDDEDWHSELWTVDADGSGQRLLADNAFSLGSPSWSPDGRSVVYVTTDDFDRNRGQGWVGLRLIDLETGAQRNLTGRRFHFTTSVVWSPDGRHIAFVERHIYRLEDSNQLDVRGGDVFLLDLGTGESRNLTKGRIRDAWTVSWSPRGDRMMIATDVDQWASADPNHLYRLDVTTGAIEELETGGVVTSYPYWSPDGSMFAVVQDDRVVRIFSEEDVSWVRLPTNVDSVLSWSPDGTVVLAPPKNYQDVTHLIHVGEELGRIDTIRVMFDNSYSSGGPPQWSARTR</sequence>
<dbReference type="InterPro" id="IPR011659">
    <property type="entry name" value="WD40"/>
</dbReference>
<protein>
    <submittedName>
        <fullName evidence="2">TolB protein, periplasmic protein involved in the tonb-independent uptake of group A colicins</fullName>
    </submittedName>
</protein>
<feature type="non-terminal residue" evidence="2">
    <location>
        <position position="359"/>
    </location>
</feature>
<name>A0A6J4LS30_9ACTN</name>
<proteinExistence type="inferred from homology"/>
<dbReference type="EMBL" id="CADCUF010000182">
    <property type="protein sequence ID" value="CAA9339437.1"/>
    <property type="molecule type" value="Genomic_DNA"/>
</dbReference>
<dbReference type="Gene3D" id="2.120.10.30">
    <property type="entry name" value="TolB, C-terminal domain"/>
    <property type="match status" value="1"/>
</dbReference>
<organism evidence="2">
    <name type="scientific">uncultured Nocardioidaceae bacterium</name>
    <dbReference type="NCBI Taxonomy" id="253824"/>
    <lineage>
        <taxon>Bacteria</taxon>
        <taxon>Bacillati</taxon>
        <taxon>Actinomycetota</taxon>
        <taxon>Actinomycetes</taxon>
        <taxon>Propionibacteriales</taxon>
        <taxon>Nocardioidaceae</taxon>
        <taxon>environmental samples</taxon>
    </lineage>
</organism>
<dbReference type="PANTHER" id="PTHR36842:SF1">
    <property type="entry name" value="PROTEIN TOLB"/>
    <property type="match status" value="1"/>
</dbReference>